<proteinExistence type="predicted"/>
<evidence type="ECO:0000313" key="2">
    <source>
        <dbReference type="EMBL" id="VEH96575.1"/>
    </source>
</evidence>
<dbReference type="AlphaFoldDB" id="A0A3S4W1L7"/>
<dbReference type="RefSeq" id="WP_034716109.1">
    <property type="nucleotide sequence ID" value="NZ_FOIX01000002.1"/>
</dbReference>
<evidence type="ECO:0000313" key="4">
    <source>
        <dbReference type="Proteomes" id="UP000270036"/>
    </source>
</evidence>
<accession>A0A3S4W1L7</accession>
<sequence>MKSISIKRIYDDATDKDGYRVLVDRLWPRGISKEEAKLDEWLQDIAPSTELRKWFDHQEERFPEFSKRYKAELDLKKTEIEKLKAVAEKRPITLLYSAKNEEFNQAIVVRDYFTEK</sequence>
<dbReference type="EMBL" id="LR134441">
    <property type="protein sequence ID" value="VEH96575.1"/>
    <property type="molecule type" value="Genomic_DNA"/>
</dbReference>
<evidence type="ECO:0000313" key="3">
    <source>
        <dbReference type="Proteomes" id="UP000028349"/>
    </source>
</evidence>
<dbReference type="Proteomes" id="UP000028349">
    <property type="component" value="Unassembled WGS sequence"/>
</dbReference>
<name>A0A3S4W1L7_9FLAO</name>
<dbReference type="Proteomes" id="UP000270036">
    <property type="component" value="Chromosome"/>
</dbReference>
<dbReference type="PANTHER" id="PTHR36849:SF1">
    <property type="entry name" value="CYTOPLASMIC PROTEIN"/>
    <property type="match status" value="1"/>
</dbReference>
<keyword evidence="1" id="KW-0489">Methyltransferase</keyword>
<evidence type="ECO:0000313" key="1">
    <source>
        <dbReference type="EMBL" id="KEY19754.1"/>
    </source>
</evidence>
<organism evidence="2 4">
    <name type="scientific">Kaistella antarctica</name>
    <dbReference type="NCBI Taxonomy" id="266748"/>
    <lineage>
        <taxon>Bacteria</taxon>
        <taxon>Pseudomonadati</taxon>
        <taxon>Bacteroidota</taxon>
        <taxon>Flavobacteriia</taxon>
        <taxon>Flavobacteriales</taxon>
        <taxon>Weeksellaceae</taxon>
        <taxon>Chryseobacterium group</taxon>
        <taxon>Kaistella</taxon>
    </lineage>
</organism>
<dbReference type="STRING" id="266748.HY04_00550"/>
<dbReference type="KEGG" id="cant:NCTC13489_00512"/>
<keyword evidence="3" id="KW-1185">Reference proteome</keyword>
<dbReference type="GO" id="GO:0008168">
    <property type="term" value="F:methyltransferase activity"/>
    <property type="evidence" value="ECO:0007669"/>
    <property type="project" value="UniProtKB-KW"/>
</dbReference>
<dbReference type="Pfam" id="PF22752">
    <property type="entry name" value="DUF488-N3i"/>
    <property type="match status" value="1"/>
</dbReference>
<protein>
    <submittedName>
        <fullName evidence="2">Uncharacterized conserved protein</fullName>
    </submittedName>
    <submittedName>
        <fullName evidence="1">Uroporphyrin-III methyltransferase</fullName>
    </submittedName>
</protein>
<dbReference type="PANTHER" id="PTHR36849">
    <property type="entry name" value="CYTOPLASMIC PROTEIN-RELATED"/>
    <property type="match status" value="1"/>
</dbReference>
<dbReference type="GO" id="GO:0032259">
    <property type="term" value="P:methylation"/>
    <property type="evidence" value="ECO:0007669"/>
    <property type="project" value="UniProtKB-KW"/>
</dbReference>
<reference evidence="1 3" key="1">
    <citation type="submission" date="2014-07" db="EMBL/GenBank/DDBJ databases">
        <authorList>
            <person name="Pisani N.G."/>
            <person name="Newman J.D."/>
        </authorList>
    </citation>
    <scope>NUCLEOTIDE SEQUENCE [LARGE SCALE GENOMIC DNA]</scope>
    <source>
        <strain evidence="1 3">LMG 24720</strain>
    </source>
</reference>
<dbReference type="EMBL" id="JPEP01000001">
    <property type="protein sequence ID" value="KEY19754.1"/>
    <property type="molecule type" value="Genomic_DNA"/>
</dbReference>
<gene>
    <name evidence="1" type="ORF">HY04_00550</name>
    <name evidence="2" type="ORF">NCTC13489_00512</name>
</gene>
<dbReference type="OrthoDB" id="9790745at2"/>
<keyword evidence="1" id="KW-0808">Transferase</keyword>
<dbReference type="InterPro" id="IPR052552">
    <property type="entry name" value="YeaO-like"/>
</dbReference>
<reference evidence="2 4" key="2">
    <citation type="submission" date="2018-12" db="EMBL/GenBank/DDBJ databases">
        <authorList>
            <consortium name="Pathogen Informatics"/>
        </authorList>
    </citation>
    <scope>NUCLEOTIDE SEQUENCE [LARGE SCALE GENOMIC DNA]</scope>
    <source>
        <strain evidence="2 4">NCTC13489</strain>
    </source>
</reference>